<evidence type="ECO:0000259" key="8">
    <source>
        <dbReference type="Pfam" id="PF00703"/>
    </source>
</evidence>
<comment type="catalytic activity">
    <reaction evidence="7">
        <text>a beta-D-glucuronoside + H2O = D-glucuronate + an alcohol</text>
        <dbReference type="Rhea" id="RHEA:17633"/>
        <dbReference type="ChEBI" id="CHEBI:15377"/>
        <dbReference type="ChEBI" id="CHEBI:30879"/>
        <dbReference type="ChEBI" id="CHEBI:58720"/>
        <dbReference type="ChEBI" id="CHEBI:83411"/>
        <dbReference type="EC" id="3.2.1.31"/>
    </reaction>
</comment>
<dbReference type="Pfam" id="PF02837">
    <property type="entry name" value="Glyco_hydro_2_N"/>
    <property type="match status" value="1"/>
</dbReference>
<comment type="function">
    <text evidence="1 7">Plays an important role in the degradation of dermatan and keratan sulfates.</text>
</comment>
<dbReference type="PANTHER" id="PTHR10066">
    <property type="entry name" value="BETA-GLUCURONIDASE"/>
    <property type="match status" value="1"/>
</dbReference>
<dbReference type="OMA" id="IRLGHYQ"/>
<dbReference type="STRING" id="158441.A0A226F5W0"/>
<dbReference type="InterPro" id="IPR006101">
    <property type="entry name" value="Glyco_hydro_2"/>
</dbReference>
<dbReference type="Pfam" id="PF00703">
    <property type="entry name" value="Glyco_hydro_2"/>
    <property type="match status" value="1"/>
</dbReference>
<evidence type="ECO:0000256" key="4">
    <source>
        <dbReference type="ARBA" id="ARBA00016205"/>
    </source>
</evidence>
<evidence type="ECO:0000313" key="11">
    <source>
        <dbReference type="EMBL" id="OXA65169.1"/>
    </source>
</evidence>
<feature type="domain" description="Glycoside hydrolase family 2 catalytic" evidence="9">
    <location>
        <begin position="334"/>
        <end position="631"/>
    </location>
</feature>
<dbReference type="InterPro" id="IPR006104">
    <property type="entry name" value="Glyco_hydro_2_N"/>
</dbReference>
<organism evidence="11 12">
    <name type="scientific">Folsomia candida</name>
    <name type="common">Springtail</name>
    <dbReference type="NCBI Taxonomy" id="158441"/>
    <lineage>
        <taxon>Eukaryota</taxon>
        <taxon>Metazoa</taxon>
        <taxon>Ecdysozoa</taxon>
        <taxon>Arthropoda</taxon>
        <taxon>Hexapoda</taxon>
        <taxon>Collembola</taxon>
        <taxon>Entomobryomorpha</taxon>
        <taxon>Isotomoidea</taxon>
        <taxon>Isotomidae</taxon>
        <taxon>Proisotominae</taxon>
        <taxon>Folsomia</taxon>
    </lineage>
</organism>
<sequence length="651" mass="73696">MNFALRISIVFFAWGGGGVLGGGGILYPRESESREVVSLDGIWEFRADYNHAGFKKRWFMGPLSQSGHTEMMPVPSSWNDITQSKKLRDHVGWVWYSTTFFVPKRWKDKTRTWLRFGSANRWADVWINGHHLMNHSGGYLPFEGDAGQYLKFGDNNVVVVALNNTLTQATIPQGTLSYPNDTSRYPSGYTVQSYNFDYFNYAGLHRPVLLHTTPKIYLSDLSIITDFDGHEGRVYYTASVSFPTEWENYVNFAEHSQQTNCHVAVLDASGVTVASRHGCSGLLTIPNVKLWWPHLSQPKGEGSGYLYTFQTTILSNTTLEFDVYRLKFGVRTAKVDGSQFLVNGKPFYFRGFGRHEDYSIRGRGVDPVMLVKDHNLLLWTGANSYRTSHYPYAEEILDLTDALGIVIIDESPAIGLTGFGPDLKREHISVMADLVQRDKNRASVLMWSIGNEPKSLETLAPSDVIKSTRAFDPAKRPITIVLSQNFSKGDCPPSMDVVSINRYYGWYGDTGRTEVISLQIPTEVNLWAKTCHNKPVLITEYGAGTVAGVHQSPSFVWTEDFQVDYLRAHFAAFDHLRSSKAQFVGEMIWNFADFATPQETFRPWGCMKGVFTRERQPKAAAHFVRARYWALARQDNLTSSVQLPNDLHCFY</sequence>
<dbReference type="GO" id="GO:0004566">
    <property type="term" value="F:beta-glucuronidase activity"/>
    <property type="evidence" value="ECO:0007669"/>
    <property type="project" value="UniProtKB-EC"/>
</dbReference>
<evidence type="ECO:0000256" key="5">
    <source>
        <dbReference type="ARBA" id="ARBA00022801"/>
    </source>
</evidence>
<dbReference type="EMBL" id="LNIX01000001">
    <property type="protein sequence ID" value="OXA65169.1"/>
    <property type="molecule type" value="Genomic_DNA"/>
</dbReference>
<dbReference type="SUPFAM" id="SSF51445">
    <property type="entry name" value="(Trans)glycosidases"/>
    <property type="match status" value="1"/>
</dbReference>
<dbReference type="PROSITE" id="PS00719">
    <property type="entry name" value="GLYCOSYL_HYDROL_F2_1"/>
    <property type="match status" value="1"/>
</dbReference>
<evidence type="ECO:0000256" key="3">
    <source>
        <dbReference type="ARBA" id="ARBA00012761"/>
    </source>
</evidence>
<dbReference type="OrthoDB" id="408532at2759"/>
<keyword evidence="12" id="KW-1185">Reference proteome</keyword>
<evidence type="ECO:0000256" key="1">
    <source>
        <dbReference type="ARBA" id="ARBA00003025"/>
    </source>
</evidence>
<feature type="domain" description="Glycosyl hydrolases family 2 sugar binding" evidence="10">
    <location>
        <begin position="38"/>
        <end position="214"/>
    </location>
</feature>
<dbReference type="EC" id="3.2.1.31" evidence="3 7"/>
<dbReference type="InterPro" id="IPR006103">
    <property type="entry name" value="Glyco_hydro_2_cat"/>
</dbReference>
<dbReference type="AlphaFoldDB" id="A0A226F5W0"/>
<dbReference type="PANTHER" id="PTHR10066:SF67">
    <property type="entry name" value="BETA-GLUCURONIDASE"/>
    <property type="match status" value="1"/>
</dbReference>
<dbReference type="FunFam" id="2.60.120.260:FF:000027">
    <property type="entry name" value="Beta-glucuronidase"/>
    <property type="match status" value="1"/>
</dbReference>
<dbReference type="PRINTS" id="PR00132">
    <property type="entry name" value="GLHYDRLASE2"/>
</dbReference>
<evidence type="ECO:0000256" key="6">
    <source>
        <dbReference type="ARBA" id="ARBA00023295"/>
    </source>
</evidence>
<comment type="subunit">
    <text evidence="7">Homotetramer.</text>
</comment>
<dbReference type="GO" id="GO:0019391">
    <property type="term" value="P:glucuronoside catabolic process"/>
    <property type="evidence" value="ECO:0007669"/>
    <property type="project" value="TreeGrafter"/>
</dbReference>
<dbReference type="SUPFAM" id="SSF49785">
    <property type="entry name" value="Galactose-binding domain-like"/>
    <property type="match status" value="1"/>
</dbReference>
<keyword evidence="5 7" id="KW-0378">Hydrolase</keyword>
<dbReference type="Gene3D" id="2.60.120.260">
    <property type="entry name" value="Galactose-binding domain-like"/>
    <property type="match status" value="1"/>
</dbReference>
<dbReference type="SUPFAM" id="SSF49303">
    <property type="entry name" value="beta-Galactosidase/glucuronidase domain"/>
    <property type="match status" value="1"/>
</dbReference>
<evidence type="ECO:0000313" key="12">
    <source>
        <dbReference type="Proteomes" id="UP000198287"/>
    </source>
</evidence>
<dbReference type="GO" id="GO:0005615">
    <property type="term" value="C:extracellular space"/>
    <property type="evidence" value="ECO:0007669"/>
    <property type="project" value="TreeGrafter"/>
</dbReference>
<dbReference type="InterPro" id="IPR023232">
    <property type="entry name" value="Glyco_hydro_2_AS"/>
</dbReference>
<dbReference type="GO" id="GO:0005975">
    <property type="term" value="P:carbohydrate metabolic process"/>
    <property type="evidence" value="ECO:0007669"/>
    <property type="project" value="InterPro"/>
</dbReference>
<evidence type="ECO:0000256" key="2">
    <source>
        <dbReference type="ARBA" id="ARBA00007401"/>
    </source>
</evidence>
<evidence type="ECO:0000256" key="7">
    <source>
        <dbReference type="RuleBase" id="RU361154"/>
    </source>
</evidence>
<dbReference type="InterPro" id="IPR036156">
    <property type="entry name" value="Beta-gal/glucu_dom_sf"/>
</dbReference>
<reference evidence="11 12" key="1">
    <citation type="submission" date="2015-12" db="EMBL/GenBank/DDBJ databases">
        <title>The genome of Folsomia candida.</title>
        <authorList>
            <person name="Faddeeva A."/>
            <person name="Derks M.F."/>
            <person name="Anvar Y."/>
            <person name="Smit S."/>
            <person name="Van Straalen N."/>
            <person name="Roelofs D."/>
        </authorList>
    </citation>
    <scope>NUCLEOTIDE SEQUENCE [LARGE SCALE GENOMIC DNA]</scope>
    <source>
        <strain evidence="11 12">VU population</strain>
        <tissue evidence="11">Whole body</tissue>
    </source>
</reference>
<dbReference type="Pfam" id="PF02836">
    <property type="entry name" value="Glyco_hydro_2_C"/>
    <property type="match status" value="1"/>
</dbReference>
<protein>
    <recommendedName>
        <fullName evidence="4 7">Beta-glucuronidase</fullName>
        <ecNumber evidence="3 7">3.2.1.31</ecNumber>
    </recommendedName>
</protein>
<keyword evidence="7" id="KW-0458">Lysosome</keyword>
<dbReference type="Proteomes" id="UP000198287">
    <property type="component" value="Unassembled WGS sequence"/>
</dbReference>
<evidence type="ECO:0000259" key="9">
    <source>
        <dbReference type="Pfam" id="PF02836"/>
    </source>
</evidence>
<proteinExistence type="inferred from homology"/>
<dbReference type="InterPro" id="IPR023230">
    <property type="entry name" value="Glyco_hydro_2_CS"/>
</dbReference>
<comment type="activity regulation">
    <text evidence="7">Inhibited by L-aspartic acid.</text>
</comment>
<dbReference type="FunFam" id="3.20.20.80:FF:000080">
    <property type="entry name" value="Beta-glucuronidase UidA"/>
    <property type="match status" value="1"/>
</dbReference>
<comment type="caution">
    <text evidence="11">The sequence shown here is derived from an EMBL/GenBank/DDBJ whole genome shotgun (WGS) entry which is preliminary data.</text>
</comment>
<gene>
    <name evidence="11" type="ORF">Fcan01_03260</name>
</gene>
<dbReference type="InterPro" id="IPR006102">
    <property type="entry name" value="Ig-like_GH2"/>
</dbReference>
<comment type="similarity">
    <text evidence="2 7">Belongs to the glycosyl hydrolase 2 family.</text>
</comment>
<dbReference type="InterPro" id="IPR013783">
    <property type="entry name" value="Ig-like_fold"/>
</dbReference>
<dbReference type="InterPro" id="IPR017853">
    <property type="entry name" value="GH"/>
</dbReference>
<dbReference type="PROSITE" id="PS00608">
    <property type="entry name" value="GLYCOSYL_HYDROL_F2_2"/>
    <property type="match status" value="1"/>
</dbReference>
<dbReference type="Gene3D" id="3.20.20.80">
    <property type="entry name" value="Glycosidases"/>
    <property type="match status" value="1"/>
</dbReference>
<name>A0A226F5W0_FOLCA</name>
<dbReference type="Gene3D" id="2.60.40.10">
    <property type="entry name" value="Immunoglobulins"/>
    <property type="match status" value="1"/>
</dbReference>
<keyword evidence="6 7" id="KW-0326">Glycosidase</keyword>
<dbReference type="GO" id="GO:0030246">
    <property type="term" value="F:carbohydrate binding"/>
    <property type="evidence" value="ECO:0007669"/>
    <property type="project" value="TreeGrafter"/>
</dbReference>
<evidence type="ECO:0000259" key="10">
    <source>
        <dbReference type="Pfam" id="PF02837"/>
    </source>
</evidence>
<feature type="domain" description="Glycoside hydrolase family 2 immunoglobulin-like beta-sandwich" evidence="8">
    <location>
        <begin position="217"/>
        <end position="331"/>
    </location>
</feature>
<accession>A0A226F5W0</accession>
<dbReference type="InterPro" id="IPR008979">
    <property type="entry name" value="Galactose-bd-like_sf"/>
</dbReference>